<feature type="transmembrane region" description="Helical" evidence="8">
    <location>
        <begin position="363"/>
        <end position="386"/>
    </location>
</feature>
<dbReference type="InterPro" id="IPR018107">
    <property type="entry name" value="Na-dicarboxylate_symporter_CS"/>
</dbReference>
<accession>A0AAW6U0X4</accession>
<dbReference type="Gene3D" id="1.10.3860.10">
    <property type="entry name" value="Sodium:dicarboxylate symporter"/>
    <property type="match status" value="1"/>
</dbReference>
<keyword evidence="10" id="KW-1185">Reference proteome</keyword>
<dbReference type="PANTHER" id="PTHR42865">
    <property type="entry name" value="PROTON/GLUTAMATE-ASPARTATE SYMPORTER"/>
    <property type="match status" value="1"/>
</dbReference>
<dbReference type="PRINTS" id="PR00173">
    <property type="entry name" value="EDTRNSPORT"/>
</dbReference>
<keyword evidence="2" id="KW-0813">Transport</keyword>
<keyword evidence="5" id="KW-0769">Symport</keyword>
<feature type="transmembrane region" description="Helical" evidence="8">
    <location>
        <begin position="197"/>
        <end position="219"/>
    </location>
</feature>
<evidence type="ECO:0000313" key="9">
    <source>
        <dbReference type="EMBL" id="MDI6451643.1"/>
    </source>
</evidence>
<evidence type="ECO:0000256" key="1">
    <source>
        <dbReference type="ARBA" id="ARBA00004651"/>
    </source>
</evidence>
<name>A0AAW6U0X4_9BACT</name>
<evidence type="ECO:0000256" key="4">
    <source>
        <dbReference type="ARBA" id="ARBA00022692"/>
    </source>
</evidence>
<dbReference type="Pfam" id="PF00375">
    <property type="entry name" value="SDF"/>
    <property type="match status" value="1"/>
</dbReference>
<evidence type="ECO:0000313" key="10">
    <source>
        <dbReference type="Proteomes" id="UP001431776"/>
    </source>
</evidence>
<dbReference type="RefSeq" id="WP_349247052.1">
    <property type="nucleotide sequence ID" value="NZ_JASCXX010000044.1"/>
</dbReference>
<organism evidence="9 10">
    <name type="scientific">Anaerobaca lacustris</name>
    <dbReference type="NCBI Taxonomy" id="3044600"/>
    <lineage>
        <taxon>Bacteria</taxon>
        <taxon>Pseudomonadati</taxon>
        <taxon>Planctomycetota</taxon>
        <taxon>Phycisphaerae</taxon>
        <taxon>Sedimentisphaerales</taxon>
        <taxon>Anaerobacaceae</taxon>
        <taxon>Anaerobaca</taxon>
    </lineage>
</organism>
<keyword evidence="3" id="KW-1003">Cell membrane</keyword>
<gene>
    <name evidence="9" type="ORF">QJ522_21455</name>
</gene>
<feature type="transmembrane region" description="Helical" evidence="8">
    <location>
        <begin position="12"/>
        <end position="39"/>
    </location>
</feature>
<dbReference type="AlphaFoldDB" id="A0AAW6U0X4"/>
<dbReference type="FunFam" id="1.10.3860.10:FF:000001">
    <property type="entry name" value="C4-dicarboxylate transport protein"/>
    <property type="match status" value="1"/>
</dbReference>
<dbReference type="InterPro" id="IPR036458">
    <property type="entry name" value="Na:dicarbo_symporter_sf"/>
</dbReference>
<protein>
    <submittedName>
        <fullName evidence="9">Dicarboxylate/amino acid:cation symporter</fullName>
    </submittedName>
</protein>
<dbReference type="PROSITE" id="PS00714">
    <property type="entry name" value="NA_DICARBOXYL_SYMP_2"/>
    <property type="match status" value="1"/>
</dbReference>
<keyword evidence="4 8" id="KW-0812">Transmembrane</keyword>
<keyword evidence="6 8" id="KW-1133">Transmembrane helix</keyword>
<feature type="transmembrane region" description="Helical" evidence="8">
    <location>
        <begin position="225"/>
        <end position="248"/>
    </location>
</feature>
<dbReference type="PANTHER" id="PTHR42865:SF7">
    <property type="entry name" value="PROTON_GLUTAMATE-ASPARTATE SYMPORTER"/>
    <property type="match status" value="1"/>
</dbReference>
<evidence type="ECO:0000256" key="2">
    <source>
        <dbReference type="ARBA" id="ARBA00022448"/>
    </source>
</evidence>
<feature type="transmembrane region" description="Helical" evidence="8">
    <location>
        <begin position="159"/>
        <end position="176"/>
    </location>
</feature>
<sequence length="429" mass="44747">MALPKLQLHTKILLALVAGAGFGLAANRLGLAWLVVTYIQPVGTAFVRLIGMVVVPLVFASLLVGTTSLKDVRRLGRIGVKTIAFYLCTTAIAVSIGLLLANLAGPGSGLAEQAKSKLIEGAERQDGAAEAAQEKPSVKDVLLNIIPTNPIRAFAEGQMLQIIFFALLTGVCLTLIRPERSEPAVRFFEAVNDVMVMMVHLIMKVAPFGVFALIAGVVADFGLHILLLLAKYCAVVVVGLLVHMLLVYSSALRLLTGMGAVRFFRGIRPAQLIAFSSSSSSATLPVTIECTAENLGVSRAICSFTLPLGATINMDGTSLYQGVSAVFLAQLYGMDLSVAQQLAVVLTATLASIGTAGTPGAGIVTLAIVLSSIGVPLQGIGIIMGVERILDMCRSVVNVTGDAACAAVVAATEDRTRNVPTGALVLLVR</sequence>
<dbReference type="SUPFAM" id="SSF118215">
    <property type="entry name" value="Proton glutamate symport protein"/>
    <property type="match status" value="1"/>
</dbReference>
<evidence type="ECO:0000256" key="7">
    <source>
        <dbReference type="ARBA" id="ARBA00023136"/>
    </source>
</evidence>
<dbReference type="Proteomes" id="UP001431776">
    <property type="component" value="Unassembled WGS sequence"/>
</dbReference>
<dbReference type="GO" id="GO:0006835">
    <property type="term" value="P:dicarboxylic acid transport"/>
    <property type="evidence" value="ECO:0007669"/>
    <property type="project" value="TreeGrafter"/>
</dbReference>
<dbReference type="EMBL" id="JASCXX010000044">
    <property type="protein sequence ID" value="MDI6451643.1"/>
    <property type="molecule type" value="Genomic_DNA"/>
</dbReference>
<evidence type="ECO:0000256" key="5">
    <source>
        <dbReference type="ARBA" id="ARBA00022847"/>
    </source>
</evidence>
<comment type="caution">
    <text evidence="9">The sequence shown here is derived from an EMBL/GenBank/DDBJ whole genome shotgun (WGS) entry which is preliminary data.</text>
</comment>
<comment type="subcellular location">
    <subcellularLocation>
        <location evidence="1">Cell membrane</location>
        <topology evidence="1">Multi-pass membrane protein</topology>
    </subcellularLocation>
</comment>
<evidence type="ECO:0000256" key="3">
    <source>
        <dbReference type="ARBA" id="ARBA00022475"/>
    </source>
</evidence>
<dbReference type="GO" id="GO:0015293">
    <property type="term" value="F:symporter activity"/>
    <property type="evidence" value="ECO:0007669"/>
    <property type="project" value="UniProtKB-KW"/>
</dbReference>
<feature type="transmembrane region" description="Helical" evidence="8">
    <location>
        <begin position="84"/>
        <end position="104"/>
    </location>
</feature>
<evidence type="ECO:0000256" key="8">
    <source>
        <dbReference type="SAM" id="Phobius"/>
    </source>
</evidence>
<dbReference type="GO" id="GO:0005886">
    <property type="term" value="C:plasma membrane"/>
    <property type="evidence" value="ECO:0007669"/>
    <property type="project" value="UniProtKB-SubCell"/>
</dbReference>
<dbReference type="InterPro" id="IPR001991">
    <property type="entry name" value="Na-dicarboxylate_symporter"/>
</dbReference>
<keyword evidence="7 8" id="KW-0472">Membrane</keyword>
<reference evidence="9" key="1">
    <citation type="submission" date="2023-05" db="EMBL/GenBank/DDBJ databases">
        <title>Anaerotaeda fermentans gen. nov., sp. nov., a novel anaerobic planctomycete of the new family within the order Sedimentisphaerales isolated from Taman Peninsula, Russia.</title>
        <authorList>
            <person name="Khomyakova M.A."/>
            <person name="Merkel A.Y."/>
            <person name="Slobodkin A.I."/>
        </authorList>
    </citation>
    <scope>NUCLEOTIDE SEQUENCE</scope>
    <source>
        <strain evidence="9">M17dextr</strain>
    </source>
</reference>
<feature type="transmembrane region" description="Helical" evidence="8">
    <location>
        <begin position="45"/>
        <end position="64"/>
    </location>
</feature>
<feature type="transmembrane region" description="Helical" evidence="8">
    <location>
        <begin position="338"/>
        <end position="357"/>
    </location>
</feature>
<evidence type="ECO:0000256" key="6">
    <source>
        <dbReference type="ARBA" id="ARBA00022989"/>
    </source>
</evidence>
<proteinExistence type="predicted"/>